<keyword evidence="2" id="KW-0677">Repeat</keyword>
<dbReference type="InterPro" id="IPR019775">
    <property type="entry name" value="WD40_repeat_CS"/>
</dbReference>
<dbReference type="CDD" id="cd00200">
    <property type="entry name" value="WD40"/>
    <property type="match status" value="1"/>
</dbReference>
<dbReference type="PANTHER" id="PTHR19848">
    <property type="entry name" value="WD40 REPEAT PROTEIN"/>
    <property type="match status" value="1"/>
</dbReference>
<dbReference type="Proteomes" id="UP000010472">
    <property type="component" value="Chromosome"/>
</dbReference>
<evidence type="ECO:0000313" key="6">
    <source>
        <dbReference type="Proteomes" id="UP000010472"/>
    </source>
</evidence>
<keyword evidence="4" id="KW-0472">Membrane</keyword>
<dbReference type="SUPFAM" id="SSF49373">
    <property type="entry name" value="Invasin/intimin cell-adhesion fragments"/>
    <property type="match status" value="1"/>
</dbReference>
<evidence type="ECO:0000256" key="2">
    <source>
        <dbReference type="ARBA" id="ARBA00022737"/>
    </source>
</evidence>
<dbReference type="OrthoDB" id="422888at2"/>
<evidence type="ECO:0000256" key="3">
    <source>
        <dbReference type="PROSITE-ProRule" id="PRU00221"/>
    </source>
</evidence>
<dbReference type="PROSITE" id="PS50082">
    <property type="entry name" value="WD_REPEATS_2"/>
    <property type="match status" value="4"/>
</dbReference>
<dbReference type="PROSITE" id="PS00678">
    <property type="entry name" value="WD_REPEATS_1"/>
    <property type="match status" value="3"/>
</dbReference>
<dbReference type="KEGG" id="cep:Cri9333_2905"/>
<dbReference type="eggNOG" id="COG2319">
    <property type="taxonomic scope" value="Bacteria"/>
</dbReference>
<dbReference type="InterPro" id="IPR013783">
    <property type="entry name" value="Ig-like_fold"/>
</dbReference>
<feature type="repeat" description="WD" evidence="3">
    <location>
        <begin position="111"/>
        <end position="152"/>
    </location>
</feature>
<evidence type="ECO:0000313" key="5">
    <source>
        <dbReference type="EMBL" id="AFZ13744.1"/>
    </source>
</evidence>
<dbReference type="PATRIC" id="fig|1173022.3.peg.3144"/>
<accession>K9W1R9</accession>
<evidence type="ECO:0000256" key="1">
    <source>
        <dbReference type="ARBA" id="ARBA00022574"/>
    </source>
</evidence>
<keyword evidence="4" id="KW-0812">Transmembrane</keyword>
<dbReference type="Pfam" id="PF00400">
    <property type="entry name" value="WD40"/>
    <property type="match status" value="2"/>
</dbReference>
<keyword evidence="4" id="KW-1133">Transmembrane helix</keyword>
<dbReference type="Gene3D" id="2.60.40.10">
    <property type="entry name" value="Immunoglobulins"/>
    <property type="match status" value="1"/>
</dbReference>
<name>K9W1R9_9CYAN</name>
<feature type="repeat" description="WD" evidence="3">
    <location>
        <begin position="195"/>
        <end position="236"/>
    </location>
</feature>
<dbReference type="InterPro" id="IPR020472">
    <property type="entry name" value="WD40_PAC1"/>
</dbReference>
<dbReference type="Gene3D" id="2.130.10.10">
    <property type="entry name" value="YVTN repeat-like/Quinoprotein amine dehydrogenase"/>
    <property type="match status" value="3"/>
</dbReference>
<dbReference type="SUPFAM" id="SSF50978">
    <property type="entry name" value="WD40 repeat-like"/>
    <property type="match status" value="2"/>
</dbReference>
<feature type="repeat" description="WD" evidence="3">
    <location>
        <begin position="237"/>
        <end position="278"/>
    </location>
</feature>
<dbReference type="InterPro" id="IPR008964">
    <property type="entry name" value="Invasin/intimin_cell_adhesion"/>
</dbReference>
<dbReference type="InterPro" id="IPR036322">
    <property type="entry name" value="WD40_repeat_dom_sf"/>
</dbReference>
<feature type="transmembrane region" description="Helical" evidence="4">
    <location>
        <begin position="283"/>
        <end position="311"/>
    </location>
</feature>
<organism evidence="5 6">
    <name type="scientific">Crinalium epipsammum PCC 9333</name>
    <dbReference type="NCBI Taxonomy" id="1173022"/>
    <lineage>
        <taxon>Bacteria</taxon>
        <taxon>Bacillati</taxon>
        <taxon>Cyanobacteriota</taxon>
        <taxon>Cyanophyceae</taxon>
        <taxon>Gomontiellales</taxon>
        <taxon>Gomontiellaceae</taxon>
        <taxon>Crinalium</taxon>
    </lineage>
</organism>
<sequence length="1305" mass="144272">MPDNSYKQNEYEARIAQLQEVLKSQQGLDLLIANVLKDKSKKVQQAAYWIIHGHKPDLANASEVRSPVDPVVFTDTISCVAISPDDQTIVGGSWKTIRLWNLKTGELINSFEAHSHWILSVAISPDGNILATASADQTIKLWNLKTGKLLHTLTKHSSWVLSVAISPDGKTLVSGSADKSIKLWDLNTGKFLRNLKEHSGAVCSIAISSDGETIVSGSTDQTIKLWNLSKGKLLRSLKEHSDAVQAVTIYPDNNTLVSGSRNGIINIWKGDSASSRKSGWNQMFMFILLAIISKVTTFGVALIGIPLLFIFRNLTGNRQKDLNLFPISNLKLAEDSLKYYSSINSLAISPYCELLAIGSDDQFIKIKNQYTESPINSNADSPTSVADGQTLITGSNSWVMIRNQKNQYTERSINSNSAFITSVAISADGETLVTGSNNWVMIWNLLTGEALHSLKGSSSRLSKIYLIPSQARIEFNQSQVFTVKGFDKNGQEFEIEEITWTATGETIDTNGLFVAAQTQGDFTVTATVETLSTFASVTVVEPPRLEKIVINPQQLKIDFGQSQRFTVQAFDQYENPFTIAQSRWFSSSGSIDNQGIFVASYQQEEVIITATVENISSSASVNVVEPPKLTKLLIYPQQIEMQPNQKQSFTIQGLDQRGQEINTGDIAWNATGGEIDQSGNFISAHNAKGNFIVTATAFDKNIKTFANISIPALLIGLEIEPKSVTLKPDQSVTFSIKAVDQQGDVIIPTQIDWQCTTGGWIDSNGTFVGGYKKREGNVTATVGKISDSAEVILLPVLRRLEIYPKNIKLQPNGRQTFTVTGFDQYGDQIAINGVDWSATDGTIYSDGTLIACDRDANITVTASLGNITSSAFVEVIEPARLTKLVISPQQVEITPDQFQSFTVRGLDQRSRDFYIGRVLWEATGGEIDQSGNFVAAHDAKGNFQVRAIALDQNLSISADVIVIPVLRRLEIFPKQLEIEPNERYEFTVKGFDQQGDVIEPRKVDWKCTAGGKINRQGIFIGGYQNRIVTVTATVGEKSASAQVTLLPVLTRLEIHPSRQIKLNPGETQTFTIRAFDQYGNPIETGRVFWEATGGEIDQNGVFTAANDAQGIFQVTATVTEKRSLKKKPKRLNFWFYFKLLVKIVSLLNKVSDNFLADQEDSFEATDTATEITDLSINVEDVIRKICIKLIFRLLSFIIRLGLNQLAATHSITVDITILAVSRRLDIPPNQVQIEPKTSSTSSTQINNLLTTDENFDKYDFSPELEDDFKGEIGEDNFLPELEDDFKGEIGEDNFYQNLKMILKEK</sequence>
<dbReference type="Gene3D" id="2.60.40.1080">
    <property type="match status" value="3"/>
</dbReference>
<proteinExistence type="predicted"/>
<dbReference type="PRINTS" id="PR00320">
    <property type="entry name" value="GPROTEINBRPT"/>
</dbReference>
<dbReference type="RefSeq" id="WP_015203852.1">
    <property type="nucleotide sequence ID" value="NC_019753.1"/>
</dbReference>
<keyword evidence="6" id="KW-1185">Reference proteome</keyword>
<dbReference type="SMART" id="SM00320">
    <property type="entry name" value="WD40"/>
    <property type="match status" value="8"/>
</dbReference>
<reference evidence="5 6" key="1">
    <citation type="submission" date="2012-06" db="EMBL/GenBank/DDBJ databases">
        <title>Finished chromosome of genome of Crinalium epipsammum PCC 9333.</title>
        <authorList>
            <consortium name="US DOE Joint Genome Institute"/>
            <person name="Gugger M."/>
            <person name="Coursin T."/>
            <person name="Rippka R."/>
            <person name="Tandeau De Marsac N."/>
            <person name="Huntemann M."/>
            <person name="Wei C.-L."/>
            <person name="Han J."/>
            <person name="Detter J.C."/>
            <person name="Han C."/>
            <person name="Tapia R."/>
            <person name="Davenport K."/>
            <person name="Daligault H."/>
            <person name="Erkkila T."/>
            <person name="Gu W."/>
            <person name="Munk A.C.C."/>
            <person name="Teshima H."/>
            <person name="Xu Y."/>
            <person name="Chain P."/>
            <person name="Chen A."/>
            <person name="Krypides N."/>
            <person name="Mavromatis K."/>
            <person name="Markowitz V."/>
            <person name="Szeto E."/>
            <person name="Ivanova N."/>
            <person name="Mikhailova N."/>
            <person name="Ovchinnikova G."/>
            <person name="Pagani I."/>
            <person name="Pati A."/>
            <person name="Goodwin L."/>
            <person name="Peters L."/>
            <person name="Pitluck S."/>
            <person name="Woyke T."/>
            <person name="Kerfeld C."/>
        </authorList>
    </citation>
    <scope>NUCLEOTIDE SEQUENCE [LARGE SCALE GENOMIC DNA]</scope>
    <source>
        <strain evidence="5 6">PCC 9333</strain>
    </source>
</reference>
<evidence type="ECO:0000256" key="4">
    <source>
        <dbReference type="SAM" id="Phobius"/>
    </source>
</evidence>
<feature type="repeat" description="WD" evidence="3">
    <location>
        <begin position="153"/>
        <end position="194"/>
    </location>
</feature>
<dbReference type="InterPro" id="IPR015943">
    <property type="entry name" value="WD40/YVTN_repeat-like_dom_sf"/>
</dbReference>
<protein>
    <submittedName>
        <fullName evidence="5">WD40 repeat-containing protein</fullName>
    </submittedName>
</protein>
<dbReference type="Pfam" id="PF25173">
    <property type="entry name" value="Beta-prop_WDR3_1st"/>
    <property type="match status" value="1"/>
</dbReference>
<dbReference type="PANTHER" id="PTHR19848:SF8">
    <property type="entry name" value="F-BOX AND WD REPEAT DOMAIN CONTAINING 7"/>
    <property type="match status" value="1"/>
</dbReference>
<gene>
    <name evidence="5" type="ORF">Cri9333_2905</name>
</gene>
<dbReference type="EMBL" id="CP003620">
    <property type="protein sequence ID" value="AFZ13744.1"/>
    <property type="molecule type" value="Genomic_DNA"/>
</dbReference>
<dbReference type="PROSITE" id="PS50294">
    <property type="entry name" value="WD_REPEATS_REGION"/>
    <property type="match status" value="4"/>
</dbReference>
<keyword evidence="1 3" id="KW-0853">WD repeat</keyword>
<dbReference type="HOGENOM" id="CLU_261139_0_0_3"/>
<dbReference type="InterPro" id="IPR001680">
    <property type="entry name" value="WD40_rpt"/>
</dbReference>